<proteinExistence type="predicted"/>
<keyword evidence="1" id="KW-1133">Transmembrane helix</keyword>
<gene>
    <name evidence="2" type="ORF">Pcinc_003214</name>
</gene>
<sequence length="116" mass="12581">MSKGFVVAWGMVFVASTCVPIIRNAILGHHHYPTSSMVVSMAGVLVALAVMAGHVWVVYVSAPQLLPPDAWLITALDLLAHWALVWEITAFCSFLNDVEFKGAAGGFVAELRNTWI</sequence>
<dbReference type="Proteomes" id="UP001286313">
    <property type="component" value="Unassembled WGS sequence"/>
</dbReference>
<protein>
    <submittedName>
        <fullName evidence="2">Uncharacterized protein</fullName>
    </submittedName>
</protein>
<feature type="transmembrane region" description="Helical" evidence="1">
    <location>
        <begin position="6"/>
        <end position="26"/>
    </location>
</feature>
<evidence type="ECO:0000256" key="1">
    <source>
        <dbReference type="SAM" id="Phobius"/>
    </source>
</evidence>
<organism evidence="2 3">
    <name type="scientific">Petrolisthes cinctipes</name>
    <name type="common">Flat porcelain crab</name>
    <dbReference type="NCBI Taxonomy" id="88211"/>
    <lineage>
        <taxon>Eukaryota</taxon>
        <taxon>Metazoa</taxon>
        <taxon>Ecdysozoa</taxon>
        <taxon>Arthropoda</taxon>
        <taxon>Crustacea</taxon>
        <taxon>Multicrustacea</taxon>
        <taxon>Malacostraca</taxon>
        <taxon>Eumalacostraca</taxon>
        <taxon>Eucarida</taxon>
        <taxon>Decapoda</taxon>
        <taxon>Pleocyemata</taxon>
        <taxon>Anomura</taxon>
        <taxon>Galatheoidea</taxon>
        <taxon>Porcellanidae</taxon>
        <taxon>Petrolisthes</taxon>
    </lineage>
</organism>
<accession>A0AAE1GJE6</accession>
<keyword evidence="3" id="KW-1185">Reference proteome</keyword>
<name>A0AAE1GJE6_PETCI</name>
<feature type="transmembrane region" description="Helical" evidence="1">
    <location>
        <begin position="38"/>
        <end position="59"/>
    </location>
</feature>
<keyword evidence="1" id="KW-0472">Membrane</keyword>
<dbReference type="AlphaFoldDB" id="A0AAE1GJE6"/>
<dbReference type="EMBL" id="JAWQEG010000238">
    <property type="protein sequence ID" value="KAK3892946.1"/>
    <property type="molecule type" value="Genomic_DNA"/>
</dbReference>
<evidence type="ECO:0000313" key="3">
    <source>
        <dbReference type="Proteomes" id="UP001286313"/>
    </source>
</evidence>
<keyword evidence="1" id="KW-0812">Transmembrane</keyword>
<comment type="caution">
    <text evidence="2">The sequence shown here is derived from an EMBL/GenBank/DDBJ whole genome shotgun (WGS) entry which is preliminary data.</text>
</comment>
<feature type="transmembrane region" description="Helical" evidence="1">
    <location>
        <begin position="71"/>
        <end position="95"/>
    </location>
</feature>
<reference evidence="2" key="1">
    <citation type="submission" date="2023-10" db="EMBL/GenBank/DDBJ databases">
        <title>Genome assemblies of two species of porcelain crab, Petrolisthes cinctipes and Petrolisthes manimaculis (Anomura: Porcellanidae).</title>
        <authorList>
            <person name="Angst P."/>
        </authorList>
    </citation>
    <scope>NUCLEOTIDE SEQUENCE</scope>
    <source>
        <strain evidence="2">PB745_01</strain>
        <tissue evidence="2">Gill</tissue>
    </source>
</reference>
<evidence type="ECO:0000313" key="2">
    <source>
        <dbReference type="EMBL" id="KAK3892946.1"/>
    </source>
</evidence>